<evidence type="ECO:0000313" key="8">
    <source>
        <dbReference type="Proteomes" id="UP000271125"/>
    </source>
</evidence>
<dbReference type="Gene3D" id="1.10.600.10">
    <property type="entry name" value="Farnesyl Diphosphate Synthase"/>
    <property type="match status" value="1"/>
</dbReference>
<comment type="similarity">
    <text evidence="2">Belongs to the FPP/GGPP synthase family.</text>
</comment>
<dbReference type="PROSITE" id="PS00723">
    <property type="entry name" value="POLYPRENYL_SYNTHASE_1"/>
    <property type="match status" value="1"/>
</dbReference>
<name>A0A660SBL9_UNCT6</name>
<dbReference type="EMBL" id="QNBD01000303">
    <property type="protein sequence ID" value="RKX68235.1"/>
    <property type="molecule type" value="Genomic_DNA"/>
</dbReference>
<dbReference type="Pfam" id="PF00348">
    <property type="entry name" value="polyprenyl_synt"/>
    <property type="match status" value="1"/>
</dbReference>
<evidence type="ECO:0000256" key="6">
    <source>
        <dbReference type="ARBA" id="ARBA00023229"/>
    </source>
</evidence>
<evidence type="ECO:0000256" key="4">
    <source>
        <dbReference type="ARBA" id="ARBA00022723"/>
    </source>
</evidence>
<dbReference type="PANTHER" id="PTHR43281:SF1">
    <property type="entry name" value="FARNESYL DIPHOSPHATE SYNTHASE"/>
    <property type="match status" value="1"/>
</dbReference>
<dbReference type="GO" id="GO:0008299">
    <property type="term" value="P:isoprenoid biosynthetic process"/>
    <property type="evidence" value="ECO:0007669"/>
    <property type="project" value="UniProtKB-KW"/>
</dbReference>
<keyword evidence="5" id="KW-0460">Magnesium</keyword>
<dbReference type="GO" id="GO:0046872">
    <property type="term" value="F:metal ion binding"/>
    <property type="evidence" value="ECO:0007669"/>
    <property type="project" value="UniProtKB-KW"/>
</dbReference>
<dbReference type="InterPro" id="IPR008949">
    <property type="entry name" value="Isoprenoid_synthase_dom_sf"/>
</dbReference>
<keyword evidence="4" id="KW-0479">Metal-binding</keyword>
<dbReference type="SUPFAM" id="SSF48576">
    <property type="entry name" value="Terpenoid synthases"/>
    <property type="match status" value="1"/>
</dbReference>
<accession>A0A660SBL9</accession>
<evidence type="ECO:0000256" key="1">
    <source>
        <dbReference type="ARBA" id="ARBA00001946"/>
    </source>
</evidence>
<organism evidence="7 8">
    <name type="scientific">candidate division TA06 bacterium</name>
    <dbReference type="NCBI Taxonomy" id="2250710"/>
    <lineage>
        <taxon>Bacteria</taxon>
        <taxon>Bacteria division TA06</taxon>
    </lineage>
</organism>
<dbReference type="InterPro" id="IPR033749">
    <property type="entry name" value="Polyprenyl_synt_CS"/>
</dbReference>
<evidence type="ECO:0000256" key="2">
    <source>
        <dbReference type="ARBA" id="ARBA00006706"/>
    </source>
</evidence>
<evidence type="ECO:0000313" key="7">
    <source>
        <dbReference type="EMBL" id="RKX68235.1"/>
    </source>
</evidence>
<sequence length="152" mass="17473">MTKMMRLKKDVKEKRELVNITIDRFLPRKDEYPKIIHKAMRYTLFAGGKRIRPYLTITTYQLFGHMDKKILPVAAAIELIHTYSLIHDDLPDVDNDDFRRGKPACHIEFGEDIATLAGDALIVEAFKILLTVEVKSKVKVELLKEFAEATGN</sequence>
<evidence type="ECO:0000256" key="5">
    <source>
        <dbReference type="ARBA" id="ARBA00022842"/>
    </source>
</evidence>
<gene>
    <name evidence="7" type="ORF">DRP43_06020</name>
</gene>
<keyword evidence="3" id="KW-0808">Transferase</keyword>
<dbReference type="InterPro" id="IPR000092">
    <property type="entry name" value="Polyprenyl_synt"/>
</dbReference>
<evidence type="ECO:0000256" key="3">
    <source>
        <dbReference type="ARBA" id="ARBA00022679"/>
    </source>
</evidence>
<proteinExistence type="inferred from homology"/>
<dbReference type="AlphaFoldDB" id="A0A660SBL9"/>
<keyword evidence="6" id="KW-0414">Isoprene biosynthesis</keyword>
<dbReference type="GO" id="GO:0004659">
    <property type="term" value="F:prenyltransferase activity"/>
    <property type="evidence" value="ECO:0007669"/>
    <property type="project" value="InterPro"/>
</dbReference>
<comment type="caution">
    <text evidence="7">The sequence shown here is derived from an EMBL/GenBank/DDBJ whole genome shotgun (WGS) entry which is preliminary data.</text>
</comment>
<dbReference type="Proteomes" id="UP000271125">
    <property type="component" value="Unassembled WGS sequence"/>
</dbReference>
<feature type="non-terminal residue" evidence="7">
    <location>
        <position position="152"/>
    </location>
</feature>
<reference evidence="7 8" key="1">
    <citation type="submission" date="2018-06" db="EMBL/GenBank/DDBJ databases">
        <title>Extensive metabolic versatility and redundancy in microbially diverse, dynamic hydrothermal sediments.</title>
        <authorList>
            <person name="Dombrowski N."/>
            <person name="Teske A."/>
            <person name="Baker B.J."/>
        </authorList>
    </citation>
    <scope>NUCLEOTIDE SEQUENCE [LARGE SCALE GENOMIC DNA]</scope>
    <source>
        <strain evidence="7">B10_G13</strain>
    </source>
</reference>
<comment type="cofactor">
    <cofactor evidence="1">
        <name>Mg(2+)</name>
        <dbReference type="ChEBI" id="CHEBI:18420"/>
    </cofactor>
</comment>
<dbReference type="PANTHER" id="PTHR43281">
    <property type="entry name" value="FARNESYL DIPHOSPHATE SYNTHASE"/>
    <property type="match status" value="1"/>
</dbReference>
<protein>
    <submittedName>
        <fullName evidence="7">Polyprenyl synthetase family protein</fullName>
    </submittedName>
</protein>